<protein>
    <recommendedName>
        <fullName evidence="2">DH domain-containing protein</fullName>
    </recommendedName>
</protein>
<gene>
    <name evidence="3" type="primary">U6500C00560</name>
    <name evidence="3" type="ORF">SEUBUCD650_0C00560</name>
</gene>
<feature type="compositionally biased region" description="Polar residues" evidence="1">
    <location>
        <begin position="955"/>
        <end position="972"/>
    </location>
</feature>
<dbReference type="SMART" id="SM00325">
    <property type="entry name" value="RhoGEF"/>
    <property type="match status" value="1"/>
</dbReference>
<feature type="region of interest" description="Disordered" evidence="1">
    <location>
        <begin position="745"/>
        <end position="768"/>
    </location>
</feature>
<dbReference type="InterPro" id="IPR057454">
    <property type="entry name" value="Bud3_C"/>
</dbReference>
<feature type="compositionally biased region" description="Basic and acidic residues" evidence="1">
    <location>
        <begin position="929"/>
        <end position="942"/>
    </location>
</feature>
<proteinExistence type="predicted"/>
<dbReference type="Pfam" id="PF12015">
    <property type="entry name" value="Bud3_N"/>
    <property type="match status" value="1"/>
</dbReference>
<feature type="region of interest" description="Disordered" evidence="1">
    <location>
        <begin position="1525"/>
        <end position="1544"/>
    </location>
</feature>
<feature type="region of interest" description="Disordered" evidence="1">
    <location>
        <begin position="1118"/>
        <end position="1138"/>
    </location>
</feature>
<feature type="compositionally biased region" description="Basic and acidic residues" evidence="1">
    <location>
        <begin position="1031"/>
        <end position="1053"/>
    </location>
</feature>
<feature type="compositionally biased region" description="Polar residues" evidence="1">
    <location>
        <begin position="1122"/>
        <end position="1138"/>
    </location>
</feature>
<dbReference type="InterPro" id="IPR021895">
    <property type="entry name" value="Bud3_N"/>
</dbReference>
<feature type="region of interest" description="Disordered" evidence="1">
    <location>
        <begin position="795"/>
        <end position="1081"/>
    </location>
</feature>
<organism evidence="3 4">
    <name type="scientific">Saccharomyces eubayanus</name>
    <name type="common">Yeast</name>
    <dbReference type="NCBI Taxonomy" id="1080349"/>
    <lineage>
        <taxon>Eukaryota</taxon>
        <taxon>Fungi</taxon>
        <taxon>Dikarya</taxon>
        <taxon>Ascomycota</taxon>
        <taxon>Saccharomycotina</taxon>
        <taxon>Saccharomycetes</taxon>
        <taxon>Saccharomycetales</taxon>
        <taxon>Saccharomycetaceae</taxon>
        <taxon>Saccharomyces</taxon>
    </lineage>
</organism>
<feature type="compositionally biased region" description="Basic and acidic residues" evidence="1">
    <location>
        <begin position="1004"/>
        <end position="1015"/>
    </location>
</feature>
<evidence type="ECO:0000313" key="4">
    <source>
        <dbReference type="Proteomes" id="UP001152964"/>
    </source>
</evidence>
<dbReference type="InterPro" id="IPR035899">
    <property type="entry name" value="DBL_dom_sf"/>
</dbReference>
<accession>A0ABN8VRT7</accession>
<dbReference type="Proteomes" id="UP001152964">
    <property type="component" value="Chromosome 3"/>
</dbReference>
<feature type="compositionally biased region" description="Basic and acidic residues" evidence="1">
    <location>
        <begin position="817"/>
        <end position="841"/>
    </location>
</feature>
<evidence type="ECO:0000259" key="2">
    <source>
        <dbReference type="SMART" id="SM00325"/>
    </source>
</evidence>
<dbReference type="Pfam" id="PF25351">
    <property type="entry name" value="PH_BUD3_C"/>
    <property type="match status" value="1"/>
</dbReference>
<feature type="compositionally biased region" description="Polar residues" evidence="1">
    <location>
        <begin position="1154"/>
        <end position="1171"/>
    </location>
</feature>
<feature type="region of interest" description="Disordered" evidence="1">
    <location>
        <begin position="1154"/>
        <end position="1177"/>
    </location>
</feature>
<reference evidence="3" key="1">
    <citation type="submission" date="2022-08" db="EMBL/GenBank/DDBJ databases">
        <authorList>
            <person name="Byrne P K."/>
        </authorList>
    </citation>
    <scope>NUCLEOTIDE SEQUENCE</scope>
    <source>
        <strain evidence="3">UCD650</strain>
    </source>
</reference>
<sequence length="1639" mass="184296">MEKDLSSLYSQENGGGNHETHFITKLFKSVLEASSKAGHSLLDENRSLSKWTDDVFTRSVIYRGSDDLIWGEFFICVYKPSRSTKLNAIIFDKLGTSCFQSVDISPDSQYYPAIENLSPTDQESNVKKCIAVVLLKRYPLLSRSDLSRILSNTSKKCDYDPTHAGDLASSCQLITAAPPEDVGKWLFASGFLQNKVINSALLDVIYENNESTIELNNRLVFHLGEQLEQLFNPVTEYSPEQTEYGYKAPDDDKATESDDVLVKAICNELLQLQTNFTFNLVEFLQKFLIVLRVKVLNEEVDGLSTAKLNRLFPPTIDEVTRINCIFLDSLKTATPYGSLEVLKACSITIPYFYKAYTRHEAATKNFSKDIKLFARHFSKVIPERDIYTEMKIETIIKGPQEKLLKLKLIVERLWKSKKWKPENQEVAKKYYDNVVDVIHSFGNLDSPLTSYSTRVFTPSGKILTELAKCWPVELQYKWLKRRVVGVYDVVDIIDERKKNLLVIFSDYVVFINILESESYYASDGSNRPLISDILMNSLINEVPLPSKIPKLKVERHCYIDEILVSILDENSLRFDCLKGKDSFSVVCKLSSSFISSSTVADLITKARILEKDTAFHLFKASRSHFTLYSTAHELCAYDAEKIKSKFALFLNIPPSEEILDMNNLHLAFFAKFAKEGDSNSLIRLDILTKNGKKHVQIASNNIVSTIINQLAIEIPICYSSLKSPLVQDLLFVNVNLIESLEHKLKEAKRNSPDASKDSNSKASDVGNFDATHEKKRSYGTITAFRSYTSDLKDSSAAGKSKLTKEAKQISPVKPIKKAREIPKETKIVGGDSRRDDIEKQQGKKSKGFFGALKSVFGNKKKSKPIPPQKAPQKSSQRLPKSSTRKQTVTENKLLSKRASVVLSSKKKSTPCLTEKSQDTESSLEAVEFNPHEPIGKYFDVRNDLNPQDDARISSVVRNTKYVTHMPSQPNSDRNQESEESKEDQNAKQGSPFNVTVVGRLPSLRPEESNVERENGIVENAGQASQIPEQKVLSDRVKASMAERVDTVSTKEQDSDTQNEASSAEEFLNSDANDERKQNESKVFNDDLFGDFIHKRSESAENSINGLNHKFQQREVLDEKSEMNTNSNISSKTDDNASTLMQKPFSQASKVLTENSGDSINTHNEANGTTSKGDSKDAALKEETFKGRTEKREIFPSIPMPVLRASEISFQRSPSYIELFQGMRVVLDKHDAHYNWKRLASQVSLSDGLKVNTEEEAVTANTTYGGANSERMSAISEIVDNKIQQPIPTLLARYSDSSSNDDAGDEFFEIEEDLKEKLKGSIDINEVDTNKNLFNLAPRIEKPPAFKVIRTSPVRIIGKTFEDIRKDEETSPSDASFLYDAHNEDKPDKRLMELKFPSQDEVQDDKFYTPSQDEVQDDKFYTPSEEPTTTFPEIKIPKSPGLDNVTITNNNNTGDQFINDTAQNRPADLLDDLEFSSFDIAFGNSSMSADDIKVASNWNRNLNKTVPANPTKVQESPRGPLVYVLPEGSGNRKGDGRLQNTDNDEPIWVSPSKIDFTDLSKRTKALSPERNAVPLKNININGKSKTTREESIGNMTNALLSKDVSYAYLTDFVTLSDDEGDGKSEKVSYTADGPERLEFY</sequence>
<keyword evidence="4" id="KW-1185">Reference proteome</keyword>
<feature type="compositionally biased region" description="Basic and acidic residues" evidence="1">
    <location>
        <begin position="1072"/>
        <end position="1081"/>
    </location>
</feature>
<evidence type="ECO:0000313" key="3">
    <source>
        <dbReference type="EMBL" id="CAI1872358.1"/>
    </source>
</evidence>
<evidence type="ECO:0000256" key="1">
    <source>
        <dbReference type="SAM" id="MobiDB-lite"/>
    </source>
</evidence>
<feature type="compositionally biased region" description="Basic and acidic residues" evidence="1">
    <location>
        <begin position="973"/>
        <end position="985"/>
    </location>
</feature>
<dbReference type="EMBL" id="OX291493">
    <property type="protein sequence ID" value="CAI1872358.1"/>
    <property type="molecule type" value="Genomic_DNA"/>
</dbReference>
<feature type="compositionally biased region" description="Basic and acidic residues" evidence="1">
    <location>
        <begin position="745"/>
        <end position="759"/>
    </location>
</feature>
<feature type="domain" description="DH" evidence="2">
    <location>
        <begin position="265"/>
        <end position="443"/>
    </location>
</feature>
<dbReference type="InterPro" id="IPR000219">
    <property type="entry name" value="DH_dom"/>
</dbReference>
<name>A0ABN8VRT7_SACEU</name>
<feature type="compositionally biased region" description="Polar residues" evidence="1">
    <location>
        <begin position="871"/>
        <end position="892"/>
    </location>
</feature>
<feature type="region of interest" description="Disordered" evidence="1">
    <location>
        <begin position="1617"/>
        <end position="1639"/>
    </location>
</feature>
<dbReference type="SUPFAM" id="SSF48065">
    <property type="entry name" value="DBL homology domain (DH-domain)"/>
    <property type="match status" value="1"/>
</dbReference>